<evidence type="ECO:0000313" key="3">
    <source>
        <dbReference type="Proteomes" id="UP000612055"/>
    </source>
</evidence>
<gene>
    <name evidence="2" type="ORF">HYH03_004957</name>
</gene>
<organism evidence="2 3">
    <name type="scientific">Edaphochlamys debaryana</name>
    <dbReference type="NCBI Taxonomy" id="47281"/>
    <lineage>
        <taxon>Eukaryota</taxon>
        <taxon>Viridiplantae</taxon>
        <taxon>Chlorophyta</taxon>
        <taxon>core chlorophytes</taxon>
        <taxon>Chlorophyceae</taxon>
        <taxon>CS clade</taxon>
        <taxon>Chlamydomonadales</taxon>
        <taxon>Chlamydomonadales incertae sedis</taxon>
        <taxon>Edaphochlamys</taxon>
    </lineage>
</organism>
<dbReference type="AlphaFoldDB" id="A0A835Y6J7"/>
<evidence type="ECO:0000313" key="2">
    <source>
        <dbReference type="EMBL" id="KAG2496951.1"/>
    </source>
</evidence>
<reference evidence="2" key="1">
    <citation type="journal article" date="2020" name="bioRxiv">
        <title>Comparative genomics of Chlamydomonas.</title>
        <authorList>
            <person name="Craig R.J."/>
            <person name="Hasan A.R."/>
            <person name="Ness R.W."/>
            <person name="Keightley P.D."/>
        </authorList>
    </citation>
    <scope>NUCLEOTIDE SEQUENCE</scope>
    <source>
        <strain evidence="2">CCAP 11/70</strain>
    </source>
</reference>
<accession>A0A835Y6J7</accession>
<keyword evidence="3" id="KW-1185">Reference proteome</keyword>
<protein>
    <submittedName>
        <fullName evidence="2">Uncharacterized protein</fullName>
    </submittedName>
</protein>
<proteinExistence type="predicted"/>
<feature type="region of interest" description="Disordered" evidence="1">
    <location>
        <begin position="351"/>
        <end position="400"/>
    </location>
</feature>
<sequence length="400" mass="42270">MGALQPKLDDLKQRLKELEVRFVSNNLVRWRMPTAMVTWVTAFLPNLRTVKLTGAWDVSLDWSSEVGRGSGCASACGSGAGHAVTAVAGTAEPRLSAGQRLARSLFCIHVDRLLLCGATEVVRGAPGEWQEPLPGRNVQAQPLGPGPELGVLRALRWRCERWSLGEVLVGEPGCTHALAAVASLFDAPAILGFGISPLWKPAYRTASDGDGCGADAEDEESREACEDIAWDCVATSVMAAALAAGRGMDVVTLHASCGDPDPDDPETSPGELLPHELSEALAAAALGRMRPGGSAGAGRSEGTCWSRWSSARRVLCRPTGTLGRGLCGAGARLAWVPARAPLNDPRDPRFHLFERGSGKSSGGGAWGPVGSAWRLGTEESEEDEEDDEGGIQEEESEEEE</sequence>
<name>A0A835Y6J7_9CHLO</name>
<comment type="caution">
    <text evidence="2">The sequence shown here is derived from an EMBL/GenBank/DDBJ whole genome shotgun (WGS) entry which is preliminary data.</text>
</comment>
<evidence type="ECO:0000256" key="1">
    <source>
        <dbReference type="SAM" id="MobiDB-lite"/>
    </source>
</evidence>
<dbReference type="EMBL" id="JAEHOE010000016">
    <property type="protein sequence ID" value="KAG2496951.1"/>
    <property type="molecule type" value="Genomic_DNA"/>
</dbReference>
<feature type="compositionally biased region" description="Acidic residues" evidence="1">
    <location>
        <begin position="378"/>
        <end position="400"/>
    </location>
</feature>
<dbReference type="Proteomes" id="UP000612055">
    <property type="component" value="Unassembled WGS sequence"/>
</dbReference>